<evidence type="ECO:0000313" key="9">
    <source>
        <dbReference type="Proteomes" id="UP000438429"/>
    </source>
</evidence>
<dbReference type="SMART" id="SM00228">
    <property type="entry name" value="PDZ"/>
    <property type="match status" value="1"/>
</dbReference>
<evidence type="ECO:0000256" key="4">
    <source>
        <dbReference type="ARBA" id="ARBA00022614"/>
    </source>
</evidence>
<evidence type="ECO:0000256" key="6">
    <source>
        <dbReference type="SAM" id="MobiDB-lite"/>
    </source>
</evidence>
<evidence type="ECO:0000256" key="3">
    <source>
        <dbReference type="ARBA" id="ARBA00022490"/>
    </source>
</evidence>
<evidence type="ECO:0000256" key="1">
    <source>
        <dbReference type="ARBA" id="ARBA00004496"/>
    </source>
</evidence>
<dbReference type="InterPro" id="IPR032675">
    <property type="entry name" value="LRR_dom_sf"/>
</dbReference>
<dbReference type="GO" id="GO:0098968">
    <property type="term" value="P:neurotransmitter receptor transport postsynaptic membrane to endosome"/>
    <property type="evidence" value="ECO:0007669"/>
    <property type="project" value="TreeGrafter"/>
</dbReference>
<name>A0A6A4S783_SCOMX</name>
<gene>
    <name evidence="8" type="ORF">F2P81_020151</name>
</gene>
<dbReference type="GO" id="GO:0098887">
    <property type="term" value="P:neurotransmitter receptor transport, endosome to postsynaptic membrane"/>
    <property type="evidence" value="ECO:0007669"/>
    <property type="project" value="TreeGrafter"/>
</dbReference>
<dbReference type="InterPro" id="IPR001478">
    <property type="entry name" value="PDZ"/>
</dbReference>
<dbReference type="GO" id="GO:0043113">
    <property type="term" value="P:receptor clustering"/>
    <property type="evidence" value="ECO:0007669"/>
    <property type="project" value="TreeGrafter"/>
</dbReference>
<dbReference type="GO" id="GO:0014069">
    <property type="term" value="C:postsynaptic density"/>
    <property type="evidence" value="ECO:0007669"/>
    <property type="project" value="TreeGrafter"/>
</dbReference>
<dbReference type="EMBL" id="VEVO01000018">
    <property type="protein sequence ID" value="KAF0027410.1"/>
    <property type="molecule type" value="Genomic_DNA"/>
</dbReference>
<dbReference type="GO" id="GO:0098609">
    <property type="term" value="P:cell-cell adhesion"/>
    <property type="evidence" value="ECO:0007669"/>
    <property type="project" value="TreeGrafter"/>
</dbReference>
<dbReference type="Pfam" id="PF13855">
    <property type="entry name" value="LRR_8"/>
    <property type="match status" value="2"/>
</dbReference>
<evidence type="ECO:0000259" key="7">
    <source>
        <dbReference type="PROSITE" id="PS50106"/>
    </source>
</evidence>
<feature type="compositionally biased region" description="Polar residues" evidence="6">
    <location>
        <begin position="1990"/>
        <end position="1999"/>
    </location>
</feature>
<keyword evidence="5" id="KW-0677">Repeat</keyword>
<evidence type="ECO:0000256" key="5">
    <source>
        <dbReference type="ARBA" id="ARBA00022737"/>
    </source>
</evidence>
<proteinExistence type="inferred from homology"/>
<comment type="caution">
    <text evidence="8">The sequence shown here is derived from an EMBL/GenBank/DDBJ whole genome shotgun (WGS) entry which is preliminary data.</text>
</comment>
<dbReference type="InterPro" id="IPR012461">
    <property type="entry name" value="SACK1"/>
</dbReference>
<sequence>MFHCIPLWRCNRHVELIDKRHCSLLYVPDDIYRYGRSLEELLLDANQLRDLPKPFFQLVKLRKLGLSDNEIQRLPPEIANFMQLVELDVSRNDIMEIPESISYCKALQVADFSGNPLTRLPESFPELRNLTCLSINDISLQVLPENIGNLSNLVSLELRENLLTFLPESLSLLHRLEELDLGNNELYSLPESIGCLVSLKDLWLDGNQLAEIPAEMGSMKSLLCLDVSENKLGNLPEELGGLLSLCDLLVSQNFIDALPESIGKLRKLSILKADQNKLTYLPESIGNCESLTELVLTENHLQSLPRSIGKLKLLSNFNCDRNQLMSLPKEIGGCRSLNVFCVRENRLTRIPSELSQATELHVFDVSGNRLIHLPMSLTTLRLKALWLSENQSQPLLTFQTDEDPDSGEKVLTCVLLPQQPSEPDNKGSDNLARFGALESLVNDMADDTWDNKAVNRISSIHFLDDEEEEDDDKGTLLRRATPHPGELKTMKKAAENLRNDLNAAKGLDSNKNEGVFISRVTEGGPSEKAGIHVGDRLLEVDGINMQGATHHEAVSALRNVGSCMEMKVVRERLLLPREVRDLAGPQEPPDVTGRQLCSQDGRGRRSKPPKTERAHCLSEKIEAVVCNGKVSIGVPSIFTFVPVVQRLPFKSIVAEEKGSGALTGKPDESVAVSHEKTSRETMLEGEILNAEIVFIKDAVAGGAGSTIPAETELKSKPSLDHVRFPNTKASPSVSAQPENTPTHRAAGTASMETAVDKHRGLSQRQFHDTSGRAEVSSGCFANRVSEDRASPTCSVDLFPTLASSRESLLSEGSDRDKSWSAVQLSSVTSPVSFSRTVSPCSSVRSGMFSPSVTQIKRHFLAPGSSLVHIAQTCFSSCESLSSSVCPQSPPPRHRPPLTRLSLLTAILRKGRLPVLSSALQRPYTPCWPVNPVTLSFCNACSAASSVASIPLEFSSPFSSSVSIDSPSHLHKEPIRCVTSPSPKESNELSRTCPQTQMKRCSEQIRSSSVPRWEQMCSPAQLRQQSEELYACIDEVLANSIPETKPGVIRPMTANPRLTVEGEEEFHPNPFRPSVVKETISDNRKSSVSGLHIILLNHNRMYPSSQLSLYDSSVFEVLWSTLCGLLKQSGTMESSEFSTLSSMRGEFKSEDYIQPHYKESYRLAIDRLVSDGRDSYQEFLKGERIGSFLSEDELLFITSNAEKLPPQKHTEEIQGPPDSQSSSGTYWPVHSDVDTPDLDLGWPEVINETELQTNIDLIFHPPRQNNASIKEVVRKHIQDARQVIAIVMDMFTDVDIFKEIIDASVRGVPVYVLLDHSHLKSFLTMAENHDVKIHQLRNMRVRTVKGPDYLCQSGAKFHGAMEQKFLLVDCHTAIYGSYSFTWSFEKINLSMVQIITGHLVKLYDEEFRTLYARSTVPAELCLPEGLFQLNGPHGRQVLPKSLPAQKIERRDLLRHTMDEVYRKTCERKLGMRDFEERLFEEEPNNRGPFIENGTGVMNQMSHFQSAEEMNLLKRHSYAGEIQDEYMPQMIKTRASQWNISREPGHGRNNYPKDHYLQVPQIYRGQNMCQPYNDSNTQILSMQQNMPTLENTSKSFMRILRIESYLKNPDVPFGESCDYLDQFEPMDKGGSYMQGRTRSSYVFRPTPPEQMEPNRHINNTSSAAPPLHYTSMQWNQTAAGENRINNDEFMLKRPSLQILNDNRSNASYGPGRDSYHSAYASLGRAKGGQMITNPNILTDKRHSLADPRTNTEYPQESSDYKYGAFSRGPVNRSTAGINAQNGGYGSYLNDQRSVSHYDVKNITGTKSPTSPKWQEPPSRTVSAAALDVDTNSKGSQPFSHNNGNKIKSLLHTPEKREDSVGTMETLSLNSGESTDTLTGADEEKMSDRREKLHQNKSNSVRSSEHGRNWLKDDHLNSSKPQFTTEERRHSPQVSLPRRTTGTKPVAPDIKARPDGGSCTKTRGAESRLYSRFEPFCSLEKKHPPRSPHGFENTRSQTQKTRSPPKAEALAEHSLSRAARGHHENKLERFFQRVGNLIHKNK</sequence>
<dbReference type="Gene3D" id="2.30.42.10">
    <property type="match status" value="1"/>
</dbReference>
<accession>A0A6A4S783</accession>
<dbReference type="Proteomes" id="UP000438429">
    <property type="component" value="Unassembled WGS sequence"/>
</dbReference>
<keyword evidence="3" id="KW-0963">Cytoplasm</keyword>
<dbReference type="GO" id="GO:0005912">
    <property type="term" value="C:adherens junction"/>
    <property type="evidence" value="ECO:0007669"/>
    <property type="project" value="TreeGrafter"/>
</dbReference>
<feature type="compositionally biased region" description="Basic and acidic residues" evidence="6">
    <location>
        <begin position="1900"/>
        <end position="1914"/>
    </location>
</feature>
<feature type="region of interest" description="Disordered" evidence="6">
    <location>
        <begin position="1799"/>
        <end position="1818"/>
    </location>
</feature>
<dbReference type="GO" id="GO:0005737">
    <property type="term" value="C:cytoplasm"/>
    <property type="evidence" value="ECO:0007669"/>
    <property type="project" value="UniProtKB-SubCell"/>
</dbReference>
<organism evidence="8 9">
    <name type="scientific">Scophthalmus maximus</name>
    <name type="common">Turbot</name>
    <name type="synonym">Psetta maxima</name>
    <dbReference type="NCBI Taxonomy" id="52904"/>
    <lineage>
        <taxon>Eukaryota</taxon>
        <taxon>Metazoa</taxon>
        <taxon>Chordata</taxon>
        <taxon>Craniata</taxon>
        <taxon>Vertebrata</taxon>
        <taxon>Euteleostomi</taxon>
        <taxon>Actinopterygii</taxon>
        <taxon>Neopterygii</taxon>
        <taxon>Teleostei</taxon>
        <taxon>Neoteleostei</taxon>
        <taxon>Acanthomorphata</taxon>
        <taxon>Carangaria</taxon>
        <taxon>Pleuronectiformes</taxon>
        <taxon>Pleuronectoidei</taxon>
        <taxon>Scophthalmidae</taxon>
        <taxon>Scophthalmus</taxon>
    </lineage>
</organism>
<protein>
    <recommendedName>
        <fullName evidence="7">PDZ domain-containing protein</fullName>
    </recommendedName>
</protein>
<dbReference type="PANTHER" id="PTHR23119:SF58">
    <property type="entry name" value="LEUCINE RICH REPEAT CONTAINING 1"/>
    <property type="match status" value="1"/>
</dbReference>
<comment type="similarity">
    <text evidence="2">Belongs to the FAM83 family.</text>
</comment>
<dbReference type="FunFam" id="3.80.10.10:FF:000423">
    <property type="entry name" value="Leucine rich repeat containing 1"/>
    <property type="match status" value="1"/>
</dbReference>
<dbReference type="FunFam" id="3.80.10.10:FF:000036">
    <property type="entry name" value="protein scribble homolog isoform X1"/>
    <property type="match status" value="1"/>
</dbReference>
<feature type="compositionally biased region" description="Polar residues" evidence="6">
    <location>
        <begin position="1828"/>
        <end position="1843"/>
    </location>
</feature>
<dbReference type="FunFam" id="3.30.870.10:FF:000004">
    <property type="entry name" value="protein FAM83H isoform X2"/>
    <property type="match status" value="1"/>
</dbReference>
<dbReference type="Gene3D" id="3.80.10.10">
    <property type="entry name" value="Ribonuclease Inhibitor"/>
    <property type="match status" value="2"/>
</dbReference>
<feature type="compositionally biased region" description="Polar residues" evidence="6">
    <location>
        <begin position="1860"/>
        <end position="1875"/>
    </location>
</feature>
<feature type="compositionally biased region" description="Polar residues" evidence="6">
    <location>
        <begin position="1929"/>
        <end position="1940"/>
    </location>
</feature>
<feature type="compositionally biased region" description="Polar residues" evidence="6">
    <location>
        <begin position="727"/>
        <end position="742"/>
    </location>
</feature>
<dbReference type="GO" id="GO:0045211">
    <property type="term" value="C:postsynaptic membrane"/>
    <property type="evidence" value="ECO:0007669"/>
    <property type="project" value="TreeGrafter"/>
</dbReference>
<feature type="compositionally biased region" description="Basic and acidic residues" evidence="6">
    <location>
        <begin position="1879"/>
        <end position="1891"/>
    </location>
</feature>
<dbReference type="GO" id="GO:0045197">
    <property type="term" value="P:establishment or maintenance of epithelial cell apical/basal polarity"/>
    <property type="evidence" value="ECO:0007669"/>
    <property type="project" value="TreeGrafter"/>
</dbReference>
<keyword evidence="4" id="KW-0433">Leucine-rich repeat</keyword>
<dbReference type="InterPro" id="IPR036034">
    <property type="entry name" value="PDZ_sf"/>
</dbReference>
<dbReference type="Pfam" id="PF07894">
    <property type="entry name" value="SACK1"/>
    <property type="match status" value="1"/>
</dbReference>
<feature type="region of interest" description="Disordered" evidence="6">
    <location>
        <begin position="1828"/>
        <end position="1960"/>
    </location>
</feature>
<dbReference type="SUPFAM" id="SSF52058">
    <property type="entry name" value="L domain-like"/>
    <property type="match status" value="2"/>
</dbReference>
<dbReference type="SMART" id="SM00369">
    <property type="entry name" value="LRR_TYP"/>
    <property type="match status" value="9"/>
</dbReference>
<comment type="subcellular location">
    <subcellularLocation>
        <location evidence="1">Cytoplasm</location>
    </subcellularLocation>
</comment>
<evidence type="ECO:0000256" key="2">
    <source>
        <dbReference type="ARBA" id="ARBA00006937"/>
    </source>
</evidence>
<dbReference type="InterPro" id="IPR001611">
    <property type="entry name" value="Leu-rich_rpt"/>
</dbReference>
<feature type="region of interest" description="Disordered" evidence="6">
    <location>
        <begin position="1976"/>
        <end position="2006"/>
    </location>
</feature>
<dbReference type="PROSITE" id="PS51450">
    <property type="entry name" value="LRR"/>
    <property type="match status" value="3"/>
</dbReference>
<dbReference type="SUPFAM" id="SSF56024">
    <property type="entry name" value="Phospholipase D/nuclease"/>
    <property type="match status" value="1"/>
</dbReference>
<dbReference type="GO" id="GO:0016323">
    <property type="term" value="C:basolateral plasma membrane"/>
    <property type="evidence" value="ECO:0007669"/>
    <property type="project" value="TreeGrafter"/>
</dbReference>
<feature type="region of interest" description="Disordered" evidence="6">
    <location>
        <begin position="720"/>
        <end position="749"/>
    </location>
</feature>
<dbReference type="PANTHER" id="PTHR23119">
    <property type="entry name" value="DISCS LARGE"/>
    <property type="match status" value="1"/>
</dbReference>
<dbReference type="SUPFAM" id="SSF50156">
    <property type="entry name" value="PDZ domain-like"/>
    <property type="match status" value="1"/>
</dbReference>
<feature type="region of interest" description="Disordered" evidence="6">
    <location>
        <begin position="1204"/>
        <end position="1224"/>
    </location>
</feature>
<dbReference type="Gene3D" id="3.30.870.10">
    <property type="entry name" value="Endonuclease Chain A"/>
    <property type="match status" value="1"/>
</dbReference>
<dbReference type="InterPro" id="IPR003591">
    <property type="entry name" value="Leu-rich_rpt_typical-subtyp"/>
</dbReference>
<dbReference type="GO" id="GO:0019901">
    <property type="term" value="F:protein kinase binding"/>
    <property type="evidence" value="ECO:0007669"/>
    <property type="project" value="TreeGrafter"/>
</dbReference>
<evidence type="ECO:0000313" key="8">
    <source>
        <dbReference type="EMBL" id="KAF0027410.1"/>
    </source>
</evidence>
<dbReference type="InterPro" id="IPR050614">
    <property type="entry name" value="Synaptic_Scaffolding_LAP-MAGUK"/>
</dbReference>
<dbReference type="Pfam" id="PF00595">
    <property type="entry name" value="PDZ"/>
    <property type="match status" value="1"/>
</dbReference>
<reference evidence="8 9" key="1">
    <citation type="submission" date="2019-06" db="EMBL/GenBank/DDBJ databases">
        <title>Draft genomes of female and male turbot (Scophthalmus maximus).</title>
        <authorList>
            <person name="Xu H."/>
            <person name="Xu X.-W."/>
            <person name="Shao C."/>
            <person name="Chen S."/>
        </authorList>
    </citation>
    <scope>NUCLEOTIDE SEQUENCE [LARGE SCALE GENOMIC DNA]</scope>
    <source>
        <strain evidence="8">Ysfricsl-2016a</strain>
        <tissue evidence="8">Blood</tissue>
    </source>
</reference>
<feature type="region of interest" description="Disordered" evidence="6">
    <location>
        <begin position="581"/>
        <end position="613"/>
    </location>
</feature>
<dbReference type="SMART" id="SM00364">
    <property type="entry name" value="LRR_BAC"/>
    <property type="match status" value="10"/>
</dbReference>
<feature type="compositionally biased region" description="Polar residues" evidence="6">
    <location>
        <begin position="1800"/>
        <end position="1818"/>
    </location>
</feature>
<feature type="domain" description="PDZ" evidence="7">
    <location>
        <begin position="487"/>
        <end position="572"/>
    </location>
</feature>
<dbReference type="PROSITE" id="PS50106">
    <property type="entry name" value="PDZ"/>
    <property type="match status" value="1"/>
</dbReference>